<dbReference type="AlphaFoldDB" id="A0A6L5G3W1"/>
<name>A0A6L5G3W1_9ACTN</name>
<evidence type="ECO:0000313" key="2">
    <source>
        <dbReference type="Proteomes" id="UP000477750"/>
    </source>
</evidence>
<sequence length="61" mass="6929">MTIVDAVTWFSEEEFSGIKWLSLAQVLDEPIETLDPHLHRFTAKLVDTLERRMPSAPGTDS</sequence>
<dbReference type="Proteomes" id="UP000477750">
    <property type="component" value="Unassembled WGS sequence"/>
</dbReference>
<accession>A0A6L5G3W1</accession>
<comment type="caution">
    <text evidence="1">The sequence shown here is derived from an EMBL/GenBank/DDBJ whole genome shotgun (WGS) entry which is preliminary data.</text>
</comment>
<proteinExistence type="predicted"/>
<protein>
    <submittedName>
        <fullName evidence="1">Uncharacterized protein</fullName>
    </submittedName>
</protein>
<organism evidence="1 2">
    <name type="scientific">Glycomyces albidus</name>
    <dbReference type="NCBI Taxonomy" id="2656774"/>
    <lineage>
        <taxon>Bacteria</taxon>
        <taxon>Bacillati</taxon>
        <taxon>Actinomycetota</taxon>
        <taxon>Actinomycetes</taxon>
        <taxon>Glycomycetales</taxon>
        <taxon>Glycomycetaceae</taxon>
        <taxon>Glycomyces</taxon>
    </lineage>
</organism>
<reference evidence="1 2" key="1">
    <citation type="submission" date="2019-10" db="EMBL/GenBank/DDBJ databases">
        <title>Glycomyces albidus sp. nov., a novel actinomycete isolated from rhizosphere soil of wheat (Triticum aestivum L.).</title>
        <authorList>
            <person name="Qian L."/>
        </authorList>
    </citation>
    <scope>NUCLEOTIDE SEQUENCE [LARGE SCALE GENOMIC DNA]</scope>
    <source>
        <strain evidence="1 2">NEAU-7082</strain>
    </source>
</reference>
<keyword evidence="2" id="KW-1185">Reference proteome</keyword>
<gene>
    <name evidence="1" type="ORF">GFD30_00075</name>
</gene>
<evidence type="ECO:0000313" key="1">
    <source>
        <dbReference type="EMBL" id="MQM23978.1"/>
    </source>
</evidence>
<dbReference type="RefSeq" id="WP_153023200.1">
    <property type="nucleotide sequence ID" value="NZ_WIAO01000001.1"/>
</dbReference>
<dbReference type="EMBL" id="WIAO01000001">
    <property type="protein sequence ID" value="MQM23978.1"/>
    <property type="molecule type" value="Genomic_DNA"/>
</dbReference>